<evidence type="ECO:0000259" key="1">
    <source>
        <dbReference type="PROSITE" id="PS50835"/>
    </source>
</evidence>
<dbReference type="Proteomes" id="UP000551758">
    <property type="component" value="Unassembled WGS sequence"/>
</dbReference>
<dbReference type="PROSITE" id="PS50835">
    <property type="entry name" value="IG_LIKE"/>
    <property type="match status" value="3"/>
</dbReference>
<dbReference type="Pfam" id="PF07679">
    <property type="entry name" value="I-set"/>
    <property type="match status" value="1"/>
</dbReference>
<dbReference type="Gene3D" id="2.60.40.10">
    <property type="entry name" value="Immunoglobulins"/>
    <property type="match status" value="4"/>
</dbReference>
<feature type="domain" description="Ig-like" evidence="1">
    <location>
        <begin position="20"/>
        <end position="163"/>
    </location>
</feature>
<proteinExistence type="predicted"/>
<dbReference type="PANTHER" id="PTHR45080">
    <property type="entry name" value="CONTACTIN 5"/>
    <property type="match status" value="1"/>
</dbReference>
<feature type="domain" description="Ig-like" evidence="1">
    <location>
        <begin position="276"/>
        <end position="315"/>
    </location>
</feature>
<dbReference type="InterPro" id="IPR036179">
    <property type="entry name" value="Ig-like_dom_sf"/>
</dbReference>
<gene>
    <name evidence="2" type="ORF">HPG69_017595</name>
</gene>
<dbReference type="InterPro" id="IPR007110">
    <property type="entry name" value="Ig-like_dom"/>
</dbReference>
<protein>
    <recommendedName>
        <fullName evidence="1">Ig-like domain-containing protein</fullName>
    </recommendedName>
</protein>
<dbReference type="FunFam" id="2.60.40.10:FF:000606">
    <property type="entry name" value="Vascular endothelial growth factor receptor 1"/>
    <property type="match status" value="1"/>
</dbReference>
<dbReference type="AlphaFoldDB" id="A0A7J7EL35"/>
<dbReference type="GO" id="GO:0008046">
    <property type="term" value="F:axon guidance receptor activity"/>
    <property type="evidence" value="ECO:0007669"/>
    <property type="project" value="TreeGrafter"/>
</dbReference>
<name>A0A7J7EL35_DICBM</name>
<dbReference type="GO" id="GO:0005886">
    <property type="term" value="C:plasma membrane"/>
    <property type="evidence" value="ECO:0007669"/>
    <property type="project" value="TreeGrafter"/>
</dbReference>
<evidence type="ECO:0000313" key="2">
    <source>
        <dbReference type="EMBL" id="KAF5916361.1"/>
    </source>
</evidence>
<dbReference type="InterPro" id="IPR013098">
    <property type="entry name" value="Ig_I-set"/>
</dbReference>
<dbReference type="SMART" id="SM00409">
    <property type="entry name" value="IG"/>
    <property type="match status" value="2"/>
</dbReference>
<dbReference type="Pfam" id="PF21339">
    <property type="entry name" value="VEGFR-1-like_Ig-like"/>
    <property type="match status" value="1"/>
</dbReference>
<dbReference type="SUPFAM" id="SSF48726">
    <property type="entry name" value="Immunoglobulin"/>
    <property type="match status" value="4"/>
</dbReference>
<comment type="caution">
    <text evidence="2">The sequence shown here is derived from an EMBL/GenBank/DDBJ whole genome shotgun (WGS) entry which is preliminary data.</text>
</comment>
<dbReference type="GO" id="GO:0043025">
    <property type="term" value="C:neuronal cell body"/>
    <property type="evidence" value="ECO:0007669"/>
    <property type="project" value="TreeGrafter"/>
</dbReference>
<sequence>MAVPILPHQLQCLDVHTGRPFLEMHSEIPEIIYMTEGREIVIPCRVTSPNITVTLKKFPLDTLIPDGKRITWDSRKGFIISNATYKEIGLLTCETTVNGHLYKTNYLTYRQTSIRQRIDQRNSHTNVFYSVLTIDKVQNKDKGLYTCHVKSGPSFKSVNTSVHIYVFSNVFITSPFKDKAFITVKHRKQQVLETVAGKRSYRLSMKVKAFPSPEVVWLKDGLPVTEKSARYLVHGYSLIIKDVTAEDAGDYTILLGIKQSNVFKNLTATLIVNVKPQIYEKALSSFPDPTLYPLGSRQTLTCTIYGIPQPTVKWFWHPCNYNHSKARHIILIVKVTENQNFNSIKDCNNIRK</sequence>
<dbReference type="PIRSF" id="PIRSF000615">
    <property type="entry name" value="TyrPK_CSF1-R"/>
    <property type="match status" value="1"/>
</dbReference>
<reference evidence="2 3" key="1">
    <citation type="journal article" date="2020" name="Mol. Biol. Evol.">
        <title>Interspecific Gene Flow and the Evolution of Specialization in Black and White Rhinoceros.</title>
        <authorList>
            <person name="Moodley Y."/>
            <person name="Westbury M.V."/>
            <person name="Russo I.M."/>
            <person name="Gopalakrishnan S."/>
            <person name="Rakotoarivelo A."/>
            <person name="Olsen R.A."/>
            <person name="Prost S."/>
            <person name="Tunstall T."/>
            <person name="Ryder O.A."/>
            <person name="Dalen L."/>
            <person name="Bruford M.W."/>
        </authorList>
    </citation>
    <scope>NUCLEOTIDE SEQUENCE [LARGE SCALE GENOMIC DNA]</scope>
    <source>
        <strain evidence="2">SBR-YM</strain>
        <tissue evidence="2">Skin</tissue>
    </source>
</reference>
<feature type="domain" description="Ig-like" evidence="1">
    <location>
        <begin position="197"/>
        <end position="252"/>
    </location>
</feature>
<dbReference type="GO" id="GO:0007156">
    <property type="term" value="P:homophilic cell adhesion via plasma membrane adhesion molecules"/>
    <property type="evidence" value="ECO:0007669"/>
    <property type="project" value="TreeGrafter"/>
</dbReference>
<dbReference type="InterPro" id="IPR050958">
    <property type="entry name" value="Cell_Adh-Cytoskel_Orgn"/>
</dbReference>
<dbReference type="EMBL" id="JACDTQ010002715">
    <property type="protein sequence ID" value="KAF5916361.1"/>
    <property type="molecule type" value="Genomic_DNA"/>
</dbReference>
<dbReference type="FunFam" id="2.60.40.10:FF:001014">
    <property type="entry name" value="vascular endothelial growth factor receptor 1"/>
    <property type="match status" value="1"/>
</dbReference>
<dbReference type="Pfam" id="PF22971">
    <property type="entry name" value="Ig_VEGFR-1-like_5th"/>
    <property type="match status" value="1"/>
</dbReference>
<keyword evidence="3" id="KW-1185">Reference proteome</keyword>
<dbReference type="InterPro" id="IPR013783">
    <property type="entry name" value="Ig-like_fold"/>
</dbReference>
<dbReference type="InterPro" id="IPR003599">
    <property type="entry name" value="Ig_sub"/>
</dbReference>
<dbReference type="GO" id="GO:0030424">
    <property type="term" value="C:axon"/>
    <property type="evidence" value="ECO:0007669"/>
    <property type="project" value="TreeGrafter"/>
</dbReference>
<accession>A0A7J7EL35</accession>
<dbReference type="PANTHER" id="PTHR45080:SF32">
    <property type="entry name" value="MAM DOMAIN CONTAINING GLYCOSYLPHOSPHATIDYLINOSITOL ANCHOR 1"/>
    <property type="match status" value="1"/>
</dbReference>
<organism evidence="2 3">
    <name type="scientific">Diceros bicornis minor</name>
    <name type="common">South-central black rhinoceros</name>
    <dbReference type="NCBI Taxonomy" id="77932"/>
    <lineage>
        <taxon>Eukaryota</taxon>
        <taxon>Metazoa</taxon>
        <taxon>Chordata</taxon>
        <taxon>Craniata</taxon>
        <taxon>Vertebrata</taxon>
        <taxon>Euteleostomi</taxon>
        <taxon>Mammalia</taxon>
        <taxon>Eutheria</taxon>
        <taxon>Laurasiatheria</taxon>
        <taxon>Perissodactyla</taxon>
        <taxon>Rhinocerotidae</taxon>
        <taxon>Diceros</taxon>
    </lineage>
</organism>
<dbReference type="GO" id="GO:0050808">
    <property type="term" value="P:synapse organization"/>
    <property type="evidence" value="ECO:0007669"/>
    <property type="project" value="TreeGrafter"/>
</dbReference>
<dbReference type="InterPro" id="IPR055229">
    <property type="entry name" value="VEGFR1-3_5th"/>
</dbReference>
<evidence type="ECO:0000313" key="3">
    <source>
        <dbReference type="Proteomes" id="UP000551758"/>
    </source>
</evidence>